<dbReference type="SUPFAM" id="SSF53448">
    <property type="entry name" value="Nucleotide-diphospho-sugar transferases"/>
    <property type="match status" value="1"/>
</dbReference>
<feature type="domain" description="Glycosyltransferase 2-like" evidence="1">
    <location>
        <begin position="5"/>
        <end position="160"/>
    </location>
</feature>
<proteinExistence type="predicted"/>
<dbReference type="PANTHER" id="PTHR48090">
    <property type="entry name" value="UNDECAPRENYL-PHOSPHATE 4-DEOXY-4-FORMAMIDO-L-ARABINOSE TRANSFERASE-RELATED"/>
    <property type="match status" value="1"/>
</dbReference>
<organism evidence="2 3">
    <name type="scientific">Wohlfahrtiimonas larvae</name>
    <dbReference type="NCBI Taxonomy" id="1157986"/>
    <lineage>
        <taxon>Bacteria</taxon>
        <taxon>Pseudomonadati</taxon>
        <taxon>Pseudomonadota</taxon>
        <taxon>Gammaproteobacteria</taxon>
        <taxon>Cardiobacteriales</taxon>
        <taxon>Ignatzschineriaceae</taxon>
        <taxon>Wohlfahrtiimonas</taxon>
    </lineage>
</organism>
<sequence>MKIAVLIPCLNEEQTVAKVVQDFKKELPDADIYVYDNNSTDKTYQLAQDAGAIVHLCEERGKGNVLRQMFLDITADCYLIVDGDDTYPAQDCMYLIEPVMNQECDMSVGNRFIDGSYDKENTRKFHGFGNRLVKFMINQIYSTQVDDVMSGYRVLSKDFVGNLKLTSNYFQVETEITMYALHHKFLIKEVAVNYRNRPVKSQSKLNTFRDGFKILSFIFMYFIKAKKRF</sequence>
<dbReference type="Proteomes" id="UP001500631">
    <property type="component" value="Unassembled WGS sequence"/>
</dbReference>
<dbReference type="InterPro" id="IPR001173">
    <property type="entry name" value="Glyco_trans_2-like"/>
</dbReference>
<dbReference type="PANTHER" id="PTHR48090:SF7">
    <property type="entry name" value="RFBJ PROTEIN"/>
    <property type="match status" value="1"/>
</dbReference>
<dbReference type="CDD" id="cd04179">
    <property type="entry name" value="DPM_DPG-synthase_like"/>
    <property type="match status" value="1"/>
</dbReference>
<dbReference type="RefSeq" id="WP_077925646.1">
    <property type="nucleotide sequence ID" value="NZ_BAABKE010000005.1"/>
</dbReference>
<dbReference type="Gene3D" id="3.90.550.10">
    <property type="entry name" value="Spore Coat Polysaccharide Biosynthesis Protein SpsA, Chain A"/>
    <property type="match status" value="1"/>
</dbReference>
<gene>
    <name evidence="2" type="ORF">GCM10023338_17880</name>
</gene>
<comment type="caution">
    <text evidence="2">The sequence shown here is derived from an EMBL/GenBank/DDBJ whole genome shotgun (WGS) entry which is preliminary data.</text>
</comment>
<evidence type="ECO:0000313" key="3">
    <source>
        <dbReference type="Proteomes" id="UP001500631"/>
    </source>
</evidence>
<evidence type="ECO:0000259" key="1">
    <source>
        <dbReference type="Pfam" id="PF00535"/>
    </source>
</evidence>
<dbReference type="InterPro" id="IPR050256">
    <property type="entry name" value="Glycosyltransferase_2"/>
</dbReference>
<protein>
    <recommendedName>
        <fullName evidence="1">Glycosyltransferase 2-like domain-containing protein</fullName>
    </recommendedName>
</protein>
<dbReference type="Pfam" id="PF00535">
    <property type="entry name" value="Glycos_transf_2"/>
    <property type="match status" value="1"/>
</dbReference>
<dbReference type="EMBL" id="BAABKE010000005">
    <property type="protein sequence ID" value="GAA5101582.1"/>
    <property type="molecule type" value="Genomic_DNA"/>
</dbReference>
<reference evidence="3" key="1">
    <citation type="journal article" date="2019" name="Int. J. Syst. Evol. Microbiol.">
        <title>The Global Catalogue of Microorganisms (GCM) 10K type strain sequencing project: providing services to taxonomists for standard genome sequencing and annotation.</title>
        <authorList>
            <consortium name="The Broad Institute Genomics Platform"/>
            <consortium name="The Broad Institute Genome Sequencing Center for Infectious Disease"/>
            <person name="Wu L."/>
            <person name="Ma J."/>
        </authorList>
    </citation>
    <scope>NUCLEOTIDE SEQUENCE [LARGE SCALE GENOMIC DNA]</scope>
    <source>
        <strain evidence="3">JCM 18424</strain>
    </source>
</reference>
<dbReference type="InterPro" id="IPR029044">
    <property type="entry name" value="Nucleotide-diphossugar_trans"/>
</dbReference>
<accession>A0ABP9MTM1</accession>
<keyword evidence="3" id="KW-1185">Reference proteome</keyword>
<name>A0ABP9MTM1_9GAMM</name>
<evidence type="ECO:0000313" key="2">
    <source>
        <dbReference type="EMBL" id="GAA5101582.1"/>
    </source>
</evidence>